<dbReference type="SUPFAM" id="SSF81271">
    <property type="entry name" value="TGS-like"/>
    <property type="match status" value="1"/>
</dbReference>
<protein>
    <recommendedName>
        <fullName evidence="5">TGS domain-containing protein</fullName>
    </recommendedName>
</protein>
<evidence type="ECO:0000313" key="4">
    <source>
        <dbReference type="EMBL" id="SVB18533.1"/>
    </source>
</evidence>
<dbReference type="SUPFAM" id="SSF81301">
    <property type="entry name" value="Nucleotidyltransferase"/>
    <property type="match status" value="1"/>
</dbReference>
<dbReference type="InterPro" id="IPR007685">
    <property type="entry name" value="RelA_SpoT"/>
</dbReference>
<dbReference type="GO" id="GO:0042594">
    <property type="term" value="P:response to starvation"/>
    <property type="evidence" value="ECO:0007669"/>
    <property type="project" value="TreeGrafter"/>
</dbReference>
<feature type="domain" description="HD" evidence="2">
    <location>
        <begin position="61"/>
        <end position="160"/>
    </location>
</feature>
<dbReference type="SMART" id="SM00471">
    <property type="entry name" value="HDc"/>
    <property type="match status" value="1"/>
</dbReference>
<dbReference type="InterPro" id="IPR006674">
    <property type="entry name" value="HD_domain"/>
</dbReference>
<dbReference type="EMBL" id="UINC01031843">
    <property type="protein sequence ID" value="SVB18533.1"/>
    <property type="molecule type" value="Genomic_DNA"/>
</dbReference>
<sequence length="466" mass="52845">MIESIKKSAADMQKKRPPKLLKQLLSGLDYLGSDEHTLVQKAYAYSSVAHEHQARKTGEPYIVHPVGVANILSELHLDKEAIAAGLLHDVLEDTVINEDLLLEEFGEEVLSLVDGVSKLDQIEHSDIKHHQAESFRKMMLAMVQDIRVILIKLADRLHNMQTLSALDQTKQIKIAKETLEVYAPIANRLGIFNIKTALEKEGFKYAYPYRHKVLSSALRRKLGNQKRILKKISTRISKNLNKHGIDHTIVAREKDLYSIYTKMKRRHLPLDKIIDVYGLRVLVNNAQDCYQVLGLVHETYKPIIGKFKDYIAIPRVNGYQSIHTSLLGPNGTPIEVQIRTKDMNRVAENGIAAHWKYKASSNKDTSPQIKAREWLATIKEIQGATHPEEFLESIKVDLYPDKIYIFSPTGDIYRLPNKSTCVDFAYAVHTDIGNSCIGAKIDRQQVPLRTVLESGQTVQIITSRYA</sequence>
<dbReference type="PROSITE" id="PS51831">
    <property type="entry name" value="HD"/>
    <property type="match status" value="1"/>
</dbReference>
<dbReference type="PANTHER" id="PTHR21262">
    <property type="entry name" value="GUANOSINE-3',5'-BIS DIPHOSPHATE 3'-PYROPHOSPHOHYDROLASE"/>
    <property type="match status" value="1"/>
</dbReference>
<dbReference type="PROSITE" id="PS51880">
    <property type="entry name" value="TGS"/>
    <property type="match status" value="1"/>
</dbReference>
<dbReference type="GO" id="GO:0015969">
    <property type="term" value="P:guanosine tetraphosphate metabolic process"/>
    <property type="evidence" value="ECO:0007669"/>
    <property type="project" value="InterPro"/>
</dbReference>
<feature type="non-terminal residue" evidence="4">
    <location>
        <position position="466"/>
    </location>
</feature>
<dbReference type="InterPro" id="IPR004811">
    <property type="entry name" value="RelA/Spo_fam"/>
</dbReference>
<dbReference type="AlphaFoldDB" id="A0A382BZN7"/>
<dbReference type="Pfam" id="PF04607">
    <property type="entry name" value="RelA_SpoT"/>
    <property type="match status" value="1"/>
</dbReference>
<dbReference type="InterPro" id="IPR012676">
    <property type="entry name" value="TGS-like"/>
</dbReference>
<dbReference type="FunFam" id="3.30.460.10:FF:000001">
    <property type="entry name" value="GTP pyrophosphokinase RelA"/>
    <property type="match status" value="1"/>
</dbReference>
<comment type="similarity">
    <text evidence="1">Belongs to the RelA/SpoT family.</text>
</comment>
<gene>
    <name evidence="4" type="ORF">METZ01_LOCUS171387</name>
</gene>
<dbReference type="GO" id="GO:0008893">
    <property type="term" value="F:guanosine-3',5'-bis(diphosphate) 3'-diphosphatase activity"/>
    <property type="evidence" value="ECO:0007669"/>
    <property type="project" value="TreeGrafter"/>
</dbReference>
<dbReference type="InterPro" id="IPR004095">
    <property type="entry name" value="TGS"/>
</dbReference>
<organism evidence="4">
    <name type="scientific">marine metagenome</name>
    <dbReference type="NCBI Taxonomy" id="408172"/>
    <lineage>
        <taxon>unclassified sequences</taxon>
        <taxon>metagenomes</taxon>
        <taxon>ecological metagenomes</taxon>
    </lineage>
</organism>
<dbReference type="Pfam" id="PF02824">
    <property type="entry name" value="TGS"/>
    <property type="match status" value="1"/>
</dbReference>
<dbReference type="Pfam" id="PF13328">
    <property type="entry name" value="HD_4"/>
    <property type="match status" value="1"/>
</dbReference>
<dbReference type="GO" id="GO:0005886">
    <property type="term" value="C:plasma membrane"/>
    <property type="evidence" value="ECO:0007669"/>
    <property type="project" value="TreeGrafter"/>
</dbReference>
<dbReference type="PANTHER" id="PTHR21262:SF36">
    <property type="entry name" value="BIFUNCTIONAL (P)PPGPP SYNTHASE_HYDROLASE SPOT"/>
    <property type="match status" value="1"/>
</dbReference>
<dbReference type="GO" id="GO:0008728">
    <property type="term" value="F:GTP diphosphokinase activity"/>
    <property type="evidence" value="ECO:0007669"/>
    <property type="project" value="TreeGrafter"/>
</dbReference>
<dbReference type="CDD" id="cd01668">
    <property type="entry name" value="TGS_RSH"/>
    <property type="match status" value="1"/>
</dbReference>
<dbReference type="NCBIfam" id="TIGR00691">
    <property type="entry name" value="spoT_relA"/>
    <property type="match status" value="1"/>
</dbReference>
<dbReference type="FunFam" id="3.10.20.30:FF:000002">
    <property type="entry name" value="GTP pyrophosphokinase (RelA/SpoT)"/>
    <property type="match status" value="1"/>
</dbReference>
<dbReference type="InterPro" id="IPR043519">
    <property type="entry name" value="NT_sf"/>
</dbReference>
<dbReference type="Gene3D" id="3.10.20.30">
    <property type="match status" value="1"/>
</dbReference>
<dbReference type="SMART" id="SM00954">
    <property type="entry name" value="RelA_SpoT"/>
    <property type="match status" value="1"/>
</dbReference>
<dbReference type="Gene3D" id="1.10.3210.10">
    <property type="entry name" value="Hypothetical protein af1432"/>
    <property type="match status" value="1"/>
</dbReference>
<dbReference type="SUPFAM" id="SSF109604">
    <property type="entry name" value="HD-domain/PDEase-like"/>
    <property type="match status" value="1"/>
</dbReference>
<reference evidence="4" key="1">
    <citation type="submission" date="2018-05" db="EMBL/GenBank/DDBJ databases">
        <authorList>
            <person name="Lanie J.A."/>
            <person name="Ng W.-L."/>
            <person name="Kazmierczak K.M."/>
            <person name="Andrzejewski T.M."/>
            <person name="Davidsen T.M."/>
            <person name="Wayne K.J."/>
            <person name="Tettelin H."/>
            <person name="Glass J.I."/>
            <person name="Rusch D."/>
            <person name="Podicherti R."/>
            <person name="Tsui H.-C.T."/>
            <person name="Winkler M.E."/>
        </authorList>
    </citation>
    <scope>NUCLEOTIDE SEQUENCE</scope>
</reference>
<evidence type="ECO:0000259" key="3">
    <source>
        <dbReference type="PROSITE" id="PS51880"/>
    </source>
</evidence>
<dbReference type="CDD" id="cd05399">
    <property type="entry name" value="NT_Rel-Spo_like"/>
    <property type="match status" value="1"/>
</dbReference>
<dbReference type="InterPro" id="IPR003607">
    <property type="entry name" value="HD/PDEase_dom"/>
</dbReference>
<feature type="domain" description="TGS" evidence="3">
    <location>
        <begin position="401"/>
        <end position="462"/>
    </location>
</feature>
<dbReference type="InterPro" id="IPR033655">
    <property type="entry name" value="TGS_RelA/SpoT"/>
</dbReference>
<evidence type="ECO:0000259" key="2">
    <source>
        <dbReference type="PROSITE" id="PS51831"/>
    </source>
</evidence>
<dbReference type="InterPro" id="IPR012675">
    <property type="entry name" value="Beta-grasp_dom_sf"/>
</dbReference>
<dbReference type="FunFam" id="1.10.3210.10:FF:000001">
    <property type="entry name" value="GTP pyrophosphokinase RelA"/>
    <property type="match status" value="1"/>
</dbReference>
<name>A0A382BZN7_9ZZZZ</name>
<evidence type="ECO:0000256" key="1">
    <source>
        <dbReference type="ARBA" id="ARBA00007476"/>
    </source>
</evidence>
<dbReference type="Gene3D" id="3.30.460.10">
    <property type="entry name" value="Beta Polymerase, domain 2"/>
    <property type="match status" value="1"/>
</dbReference>
<dbReference type="CDD" id="cd00077">
    <property type="entry name" value="HDc"/>
    <property type="match status" value="1"/>
</dbReference>
<accession>A0A382BZN7</accession>
<evidence type="ECO:0008006" key="5">
    <source>
        <dbReference type="Google" id="ProtNLM"/>
    </source>
</evidence>
<proteinExistence type="inferred from homology"/>